<dbReference type="AlphaFoldDB" id="A0A9D4BXN2"/>
<evidence type="ECO:0000313" key="2">
    <source>
        <dbReference type="Proteomes" id="UP000828390"/>
    </source>
</evidence>
<proteinExistence type="predicted"/>
<organism evidence="1 2">
    <name type="scientific">Dreissena polymorpha</name>
    <name type="common">Zebra mussel</name>
    <name type="synonym">Mytilus polymorpha</name>
    <dbReference type="NCBI Taxonomy" id="45954"/>
    <lineage>
        <taxon>Eukaryota</taxon>
        <taxon>Metazoa</taxon>
        <taxon>Spiralia</taxon>
        <taxon>Lophotrochozoa</taxon>
        <taxon>Mollusca</taxon>
        <taxon>Bivalvia</taxon>
        <taxon>Autobranchia</taxon>
        <taxon>Heteroconchia</taxon>
        <taxon>Euheterodonta</taxon>
        <taxon>Imparidentia</taxon>
        <taxon>Neoheterodontei</taxon>
        <taxon>Myida</taxon>
        <taxon>Dreissenoidea</taxon>
        <taxon>Dreissenidae</taxon>
        <taxon>Dreissena</taxon>
    </lineage>
</organism>
<keyword evidence="2" id="KW-1185">Reference proteome</keyword>
<name>A0A9D4BXN2_DREPO</name>
<accession>A0A9D4BXN2</accession>
<protein>
    <submittedName>
        <fullName evidence="1">Uncharacterized protein</fullName>
    </submittedName>
</protein>
<reference evidence="1" key="1">
    <citation type="journal article" date="2019" name="bioRxiv">
        <title>The Genome of the Zebra Mussel, Dreissena polymorpha: A Resource for Invasive Species Research.</title>
        <authorList>
            <person name="McCartney M.A."/>
            <person name="Auch B."/>
            <person name="Kono T."/>
            <person name="Mallez S."/>
            <person name="Zhang Y."/>
            <person name="Obille A."/>
            <person name="Becker A."/>
            <person name="Abrahante J.E."/>
            <person name="Garbe J."/>
            <person name="Badalamenti J.P."/>
            <person name="Herman A."/>
            <person name="Mangelson H."/>
            <person name="Liachko I."/>
            <person name="Sullivan S."/>
            <person name="Sone E.D."/>
            <person name="Koren S."/>
            <person name="Silverstein K.A.T."/>
            <person name="Beckman K.B."/>
            <person name="Gohl D.M."/>
        </authorList>
    </citation>
    <scope>NUCLEOTIDE SEQUENCE</scope>
    <source>
        <strain evidence="1">Duluth1</strain>
        <tissue evidence="1">Whole animal</tissue>
    </source>
</reference>
<comment type="caution">
    <text evidence="1">The sequence shown here is derived from an EMBL/GenBank/DDBJ whole genome shotgun (WGS) entry which is preliminary data.</text>
</comment>
<dbReference type="Proteomes" id="UP000828390">
    <property type="component" value="Unassembled WGS sequence"/>
</dbReference>
<gene>
    <name evidence="1" type="ORF">DPMN_072641</name>
</gene>
<dbReference type="EMBL" id="JAIWYP010000014">
    <property type="protein sequence ID" value="KAH3712883.1"/>
    <property type="molecule type" value="Genomic_DNA"/>
</dbReference>
<sequence length="73" mass="8514">MLVKLYTFLSRWTKSCVLPPRRESTICRTMTPLSKEGCTSTMHRKDRIHYVCVVTRHKHSSSPVFICCGLVWN</sequence>
<evidence type="ECO:0000313" key="1">
    <source>
        <dbReference type="EMBL" id="KAH3712883.1"/>
    </source>
</evidence>
<reference evidence="1" key="2">
    <citation type="submission" date="2020-11" db="EMBL/GenBank/DDBJ databases">
        <authorList>
            <person name="McCartney M.A."/>
            <person name="Auch B."/>
            <person name="Kono T."/>
            <person name="Mallez S."/>
            <person name="Becker A."/>
            <person name="Gohl D.M."/>
            <person name="Silverstein K.A.T."/>
            <person name="Koren S."/>
            <person name="Bechman K.B."/>
            <person name="Herman A."/>
            <person name="Abrahante J.E."/>
            <person name="Garbe J."/>
        </authorList>
    </citation>
    <scope>NUCLEOTIDE SEQUENCE</scope>
    <source>
        <strain evidence="1">Duluth1</strain>
        <tissue evidence="1">Whole animal</tissue>
    </source>
</reference>